<organism evidence="1 2">
    <name type="scientific">Hordeum vulgare subsp. vulgare</name>
    <name type="common">Domesticated barley</name>
    <dbReference type="NCBI Taxonomy" id="112509"/>
    <lineage>
        <taxon>Eukaryota</taxon>
        <taxon>Viridiplantae</taxon>
        <taxon>Streptophyta</taxon>
        <taxon>Embryophyta</taxon>
        <taxon>Tracheophyta</taxon>
        <taxon>Spermatophyta</taxon>
        <taxon>Magnoliopsida</taxon>
        <taxon>Liliopsida</taxon>
        <taxon>Poales</taxon>
        <taxon>Poaceae</taxon>
        <taxon>BOP clade</taxon>
        <taxon>Pooideae</taxon>
        <taxon>Triticodae</taxon>
        <taxon>Triticeae</taxon>
        <taxon>Hordeinae</taxon>
        <taxon>Hordeum</taxon>
    </lineage>
</organism>
<protein>
    <submittedName>
        <fullName evidence="1">Uncharacterized protein</fullName>
    </submittedName>
</protein>
<reference evidence="1" key="2">
    <citation type="submission" date="2020-10" db="EMBL/GenBank/DDBJ databases">
        <authorList>
            <person name="Scholz U."/>
            <person name="Mascher M."/>
            <person name="Fiebig A."/>
        </authorList>
    </citation>
    <scope>NUCLEOTIDE SEQUENCE [LARGE SCALE GENOMIC DNA]</scope>
    <source>
        <strain evidence="1">cv. Morex</strain>
    </source>
</reference>
<keyword evidence="2" id="KW-1185">Reference proteome</keyword>
<proteinExistence type="predicted"/>
<sequence length="94" mass="10318">MRAFQMSIAWKGAAPLCSARYNELAVNCPEGSNFHLKESGSVEGETALSSTTRRSPGTYSMKDRVGIKSMSELDYDTMLQLIPGCRSVILQNLL</sequence>
<dbReference type="EnsemblPlants" id="HORVU.MOREX.r3.2HG0159460.1">
    <property type="protein sequence ID" value="HORVU.MOREX.r3.2HG0159460.1.CDS1"/>
    <property type="gene ID" value="HORVU.MOREX.r3.2HG0159460"/>
</dbReference>
<dbReference type="Gramene" id="HORVU.MOREX.r2.2HG0131450.1">
    <property type="protein sequence ID" value="HORVU.MOREX.r2.2HG0131450.1.CDS.1"/>
    <property type="gene ID" value="HORVU.MOREX.r2.2HG0131450"/>
</dbReference>
<reference evidence="2" key="1">
    <citation type="journal article" date="2012" name="Nature">
        <title>A physical, genetic and functional sequence assembly of the barley genome.</title>
        <authorList>
            <consortium name="The International Barley Genome Sequencing Consortium"/>
            <person name="Mayer K.F."/>
            <person name="Waugh R."/>
            <person name="Brown J.W."/>
            <person name="Schulman A."/>
            <person name="Langridge P."/>
            <person name="Platzer M."/>
            <person name="Fincher G.B."/>
            <person name="Muehlbauer G.J."/>
            <person name="Sato K."/>
            <person name="Close T.J."/>
            <person name="Wise R.P."/>
            <person name="Stein N."/>
        </authorList>
    </citation>
    <scope>NUCLEOTIDE SEQUENCE [LARGE SCALE GENOMIC DNA]</scope>
    <source>
        <strain evidence="2">cv. Morex</strain>
    </source>
</reference>
<evidence type="ECO:0000313" key="1">
    <source>
        <dbReference type="EnsemblPlants" id="HORVU.MOREX.r3.2HG0159460.1.CDS1"/>
    </source>
</evidence>
<dbReference type="Gramene" id="HORVU.MOREX.r3.2HG0159460.1">
    <property type="protein sequence ID" value="HORVU.MOREX.r3.2HG0159460.1.CDS1"/>
    <property type="gene ID" value="HORVU.MOREX.r3.2HG0159460"/>
</dbReference>
<dbReference type="Proteomes" id="UP000011116">
    <property type="component" value="Chromosome 2H"/>
</dbReference>
<reference evidence="1" key="3">
    <citation type="submission" date="2022-01" db="UniProtKB">
        <authorList>
            <consortium name="EnsemblPlants"/>
        </authorList>
    </citation>
    <scope>IDENTIFICATION</scope>
    <source>
        <strain evidence="1">subsp. vulgare</strain>
    </source>
</reference>
<accession>A0A8I6X3A0</accession>
<name>A0A8I6X3A0_HORVV</name>
<evidence type="ECO:0000313" key="2">
    <source>
        <dbReference type="Proteomes" id="UP000011116"/>
    </source>
</evidence>
<dbReference type="AlphaFoldDB" id="A0A8I6X3A0"/>